<dbReference type="GO" id="GO:0006654">
    <property type="term" value="P:phosphatidic acid biosynthetic process"/>
    <property type="evidence" value="ECO:0007669"/>
    <property type="project" value="TreeGrafter"/>
</dbReference>
<evidence type="ECO:0000313" key="9">
    <source>
        <dbReference type="Proteomes" id="UP001153636"/>
    </source>
</evidence>
<sequence>MGFILYSMGFLAFTAILWKVSSAARYVLKFVIFAVLSIFFACLPIPYMLLHPRDSRNALIPSFLLRASRKILGLEYSVEGTENIVKDSGCVVLINHQSAIDLIILAYLWPIMPNSTVISKKEIFYIQPFGLASWLWGTIFINRVNAKDAQSAVNKTGEIIRKRQARVLMFPEGTRSLKKELLPFKKGAFHLAVASKVPIQPVAVSRYSFLGKFRFDSGFVKIRILPTISTEGCSTEDIPNLIEKTYKVMSENVNDLSSLNEANGLNGKVKSS</sequence>
<dbReference type="EMBL" id="OV651817">
    <property type="protein sequence ID" value="CAH1111017.1"/>
    <property type="molecule type" value="Genomic_DNA"/>
</dbReference>
<evidence type="ECO:0000256" key="5">
    <source>
        <dbReference type="RuleBase" id="RU361267"/>
    </source>
</evidence>
<keyword evidence="4 5" id="KW-0012">Acyltransferase</keyword>
<evidence type="ECO:0000256" key="6">
    <source>
        <dbReference type="SAM" id="Phobius"/>
    </source>
</evidence>
<dbReference type="SUPFAM" id="SSF69593">
    <property type="entry name" value="Glycerol-3-phosphate (1)-acyltransferase"/>
    <property type="match status" value="1"/>
</dbReference>
<keyword evidence="6" id="KW-0812">Transmembrane</keyword>
<keyword evidence="6" id="KW-1133">Transmembrane helix</keyword>
<keyword evidence="5" id="KW-0443">Lipid metabolism</keyword>
<dbReference type="GO" id="GO:0016020">
    <property type="term" value="C:membrane"/>
    <property type="evidence" value="ECO:0007669"/>
    <property type="project" value="InterPro"/>
</dbReference>
<keyword evidence="5" id="KW-0444">Lipid biosynthesis</keyword>
<dbReference type="PANTHER" id="PTHR10434">
    <property type="entry name" value="1-ACYL-SN-GLYCEROL-3-PHOSPHATE ACYLTRANSFERASE"/>
    <property type="match status" value="1"/>
</dbReference>
<dbReference type="GO" id="GO:0003841">
    <property type="term" value="F:1-acylglycerol-3-phosphate O-acyltransferase activity"/>
    <property type="evidence" value="ECO:0007669"/>
    <property type="project" value="UniProtKB-UniRule"/>
</dbReference>
<dbReference type="InterPro" id="IPR004552">
    <property type="entry name" value="AGP_acyltrans"/>
</dbReference>
<comment type="domain">
    <text evidence="5">The HXXXXD motif is essential for acyltransferase activity and may constitute the binding site for the phosphate moiety of the glycerol-3-phosphate.</text>
</comment>
<feature type="domain" description="Phospholipid/glycerol acyltransferase" evidence="7">
    <location>
        <begin position="90"/>
        <end position="207"/>
    </location>
</feature>
<name>A0A9P0D6A1_9CUCU</name>
<dbReference type="NCBIfam" id="TIGR00530">
    <property type="entry name" value="AGP_acyltrn"/>
    <property type="match status" value="1"/>
</dbReference>
<keyword evidence="3 5" id="KW-0808">Transferase</keyword>
<accession>A0A9P0D6A1</accession>
<feature type="transmembrane region" description="Helical" evidence="6">
    <location>
        <begin position="33"/>
        <end position="50"/>
    </location>
</feature>
<keyword evidence="6" id="KW-0472">Membrane</keyword>
<dbReference type="AlphaFoldDB" id="A0A9P0D6A1"/>
<gene>
    <name evidence="8" type="ORF">PSYICH_LOCUS10784</name>
</gene>
<keyword evidence="5" id="KW-0594">Phospholipid biosynthesis</keyword>
<dbReference type="GO" id="GO:0005783">
    <property type="term" value="C:endoplasmic reticulum"/>
    <property type="evidence" value="ECO:0007669"/>
    <property type="project" value="TreeGrafter"/>
</dbReference>
<comment type="similarity">
    <text evidence="2 5">Belongs to the 1-acyl-sn-glycerol-3-phosphate acyltransferase family.</text>
</comment>
<evidence type="ECO:0000256" key="2">
    <source>
        <dbReference type="ARBA" id="ARBA00008655"/>
    </source>
</evidence>
<proteinExistence type="inferred from homology"/>
<organism evidence="8 9">
    <name type="scientific">Psylliodes chrysocephalus</name>
    <dbReference type="NCBI Taxonomy" id="3402493"/>
    <lineage>
        <taxon>Eukaryota</taxon>
        <taxon>Metazoa</taxon>
        <taxon>Ecdysozoa</taxon>
        <taxon>Arthropoda</taxon>
        <taxon>Hexapoda</taxon>
        <taxon>Insecta</taxon>
        <taxon>Pterygota</taxon>
        <taxon>Neoptera</taxon>
        <taxon>Endopterygota</taxon>
        <taxon>Coleoptera</taxon>
        <taxon>Polyphaga</taxon>
        <taxon>Cucujiformia</taxon>
        <taxon>Chrysomeloidea</taxon>
        <taxon>Chrysomelidae</taxon>
        <taxon>Galerucinae</taxon>
        <taxon>Alticini</taxon>
        <taxon>Psylliodes</taxon>
    </lineage>
</organism>
<dbReference type="EC" id="2.3.1.51" evidence="5"/>
<evidence type="ECO:0000256" key="4">
    <source>
        <dbReference type="ARBA" id="ARBA00023315"/>
    </source>
</evidence>
<dbReference type="Proteomes" id="UP001153636">
    <property type="component" value="Chromosome 5"/>
</dbReference>
<dbReference type="OrthoDB" id="202234at2759"/>
<dbReference type="SMART" id="SM00563">
    <property type="entry name" value="PlsC"/>
    <property type="match status" value="1"/>
</dbReference>
<reference evidence="8" key="1">
    <citation type="submission" date="2022-01" db="EMBL/GenBank/DDBJ databases">
        <authorList>
            <person name="King R."/>
        </authorList>
    </citation>
    <scope>NUCLEOTIDE SEQUENCE</scope>
</reference>
<dbReference type="Pfam" id="PF01553">
    <property type="entry name" value="Acyltransferase"/>
    <property type="match status" value="1"/>
</dbReference>
<dbReference type="InterPro" id="IPR002123">
    <property type="entry name" value="Plipid/glycerol_acylTrfase"/>
</dbReference>
<evidence type="ECO:0000259" key="7">
    <source>
        <dbReference type="SMART" id="SM00563"/>
    </source>
</evidence>
<protein>
    <recommendedName>
        <fullName evidence="5">1-acyl-sn-glycerol-3-phosphate acyltransferase</fullName>
        <ecNumber evidence="5">2.3.1.51</ecNumber>
    </recommendedName>
</protein>
<evidence type="ECO:0000256" key="1">
    <source>
        <dbReference type="ARBA" id="ARBA00004728"/>
    </source>
</evidence>
<dbReference type="PANTHER" id="PTHR10434:SF11">
    <property type="entry name" value="1-ACYL-SN-GLYCEROL-3-PHOSPHATE ACYLTRANSFERASE"/>
    <property type="match status" value="1"/>
</dbReference>
<evidence type="ECO:0000256" key="3">
    <source>
        <dbReference type="ARBA" id="ARBA00022679"/>
    </source>
</evidence>
<keyword evidence="5" id="KW-1208">Phospholipid metabolism</keyword>
<comment type="pathway">
    <text evidence="1">Phospholipid metabolism; CDP-diacylglycerol biosynthesis; CDP-diacylglycerol from sn-glycerol 3-phosphate: step 2/3.</text>
</comment>
<comment type="catalytic activity">
    <reaction evidence="5">
        <text>a 1-acyl-sn-glycero-3-phosphate + an acyl-CoA = a 1,2-diacyl-sn-glycero-3-phosphate + CoA</text>
        <dbReference type="Rhea" id="RHEA:19709"/>
        <dbReference type="ChEBI" id="CHEBI:57287"/>
        <dbReference type="ChEBI" id="CHEBI:57970"/>
        <dbReference type="ChEBI" id="CHEBI:58342"/>
        <dbReference type="ChEBI" id="CHEBI:58608"/>
        <dbReference type="EC" id="2.3.1.51"/>
    </reaction>
</comment>
<keyword evidence="9" id="KW-1185">Reference proteome</keyword>
<evidence type="ECO:0000313" key="8">
    <source>
        <dbReference type="EMBL" id="CAH1111017.1"/>
    </source>
</evidence>
<dbReference type="CDD" id="cd07989">
    <property type="entry name" value="LPLAT_AGPAT-like"/>
    <property type="match status" value="1"/>
</dbReference>